<protein>
    <submittedName>
        <fullName evidence="4">Prepilin-type N-terminal cleavage/methylation domain-containing protein</fullName>
    </submittedName>
</protein>
<dbReference type="Pfam" id="PF07963">
    <property type="entry name" value="N_methyl"/>
    <property type="match status" value="1"/>
</dbReference>
<feature type="region of interest" description="Disordered" evidence="2">
    <location>
        <begin position="124"/>
        <end position="154"/>
    </location>
</feature>
<dbReference type="NCBIfam" id="TIGR02532">
    <property type="entry name" value="IV_pilin_GFxxxE"/>
    <property type="match status" value="1"/>
</dbReference>
<dbReference type="Proteomes" id="UP001596031">
    <property type="component" value="Unassembled WGS sequence"/>
</dbReference>
<dbReference type="Gene3D" id="3.30.700.10">
    <property type="entry name" value="Glycoprotein, Type 4 Pilin"/>
    <property type="match status" value="1"/>
</dbReference>
<evidence type="ECO:0000256" key="2">
    <source>
        <dbReference type="SAM" id="MobiDB-lite"/>
    </source>
</evidence>
<dbReference type="SUPFAM" id="SSF54523">
    <property type="entry name" value="Pili subunits"/>
    <property type="match status" value="1"/>
</dbReference>
<accession>A0ABW0PJK1</accession>
<proteinExistence type="predicted"/>
<dbReference type="RefSeq" id="WP_379722321.1">
    <property type="nucleotide sequence ID" value="NZ_JBHSMS010000040.1"/>
</dbReference>
<evidence type="ECO:0000313" key="4">
    <source>
        <dbReference type="EMBL" id="MFC5512276.1"/>
    </source>
</evidence>
<keyword evidence="1" id="KW-0488">Methylation</keyword>
<feature type="transmembrane region" description="Helical" evidence="3">
    <location>
        <begin position="21"/>
        <end position="42"/>
    </location>
</feature>
<reference evidence="5" key="1">
    <citation type="journal article" date="2019" name="Int. J. Syst. Evol. Microbiol.">
        <title>The Global Catalogue of Microorganisms (GCM) 10K type strain sequencing project: providing services to taxonomists for standard genome sequencing and annotation.</title>
        <authorList>
            <consortium name="The Broad Institute Genomics Platform"/>
            <consortium name="The Broad Institute Genome Sequencing Center for Infectious Disease"/>
            <person name="Wu L."/>
            <person name="Ma J."/>
        </authorList>
    </citation>
    <scope>NUCLEOTIDE SEQUENCE [LARGE SCALE GENOMIC DNA]</scope>
    <source>
        <strain evidence="5">CCUG 38813</strain>
    </source>
</reference>
<comment type="caution">
    <text evidence="4">The sequence shown here is derived from an EMBL/GenBank/DDBJ whole genome shotgun (WGS) entry which is preliminary data.</text>
</comment>
<dbReference type="EMBL" id="JBHSMS010000040">
    <property type="protein sequence ID" value="MFC5512276.1"/>
    <property type="molecule type" value="Genomic_DNA"/>
</dbReference>
<keyword evidence="3" id="KW-1133">Transmembrane helix</keyword>
<keyword evidence="5" id="KW-1185">Reference proteome</keyword>
<evidence type="ECO:0000313" key="5">
    <source>
        <dbReference type="Proteomes" id="UP001596031"/>
    </source>
</evidence>
<keyword evidence="3" id="KW-0812">Transmembrane</keyword>
<organism evidence="4 5">
    <name type="scientific">Massilia jejuensis</name>
    <dbReference type="NCBI Taxonomy" id="648894"/>
    <lineage>
        <taxon>Bacteria</taxon>
        <taxon>Pseudomonadati</taxon>
        <taxon>Pseudomonadota</taxon>
        <taxon>Betaproteobacteria</taxon>
        <taxon>Burkholderiales</taxon>
        <taxon>Oxalobacteraceae</taxon>
        <taxon>Telluria group</taxon>
        <taxon>Massilia</taxon>
    </lineage>
</organism>
<dbReference type="InterPro" id="IPR000983">
    <property type="entry name" value="Bac_GSPG_pilin"/>
</dbReference>
<sequence length="172" mass="18744">MNLAAPIRKVDGAAARPAARGFTLIELLVTLAILALLATLVIPVGQTVIQRRNEAVLRQSLREIRGAIDAYKRAADEGRIATAAGATGYPARLELLVEGVPDLRSPKGAKIYFLRRLPRDPFNPDPDLADAATWGKRSYASEPDEPKEGDDVYDVVSTSPRVGLNGIPYRRW</sequence>
<name>A0ABW0PJK1_9BURK</name>
<evidence type="ECO:0000256" key="1">
    <source>
        <dbReference type="ARBA" id="ARBA00022481"/>
    </source>
</evidence>
<keyword evidence="3" id="KW-0472">Membrane</keyword>
<dbReference type="PRINTS" id="PR00813">
    <property type="entry name" value="BCTERIALGSPG"/>
</dbReference>
<dbReference type="PROSITE" id="PS00409">
    <property type="entry name" value="PROKAR_NTER_METHYL"/>
    <property type="match status" value="1"/>
</dbReference>
<dbReference type="InterPro" id="IPR012902">
    <property type="entry name" value="N_methyl_site"/>
</dbReference>
<dbReference type="InterPro" id="IPR045584">
    <property type="entry name" value="Pilin-like"/>
</dbReference>
<evidence type="ECO:0000256" key="3">
    <source>
        <dbReference type="SAM" id="Phobius"/>
    </source>
</evidence>
<gene>
    <name evidence="4" type="ORF">ACFPOU_14215</name>
</gene>